<organism evidence="5 6">
    <name type="scientific">Pseudoalteromonas piscicida</name>
    <dbReference type="NCBI Taxonomy" id="43662"/>
    <lineage>
        <taxon>Bacteria</taxon>
        <taxon>Pseudomonadati</taxon>
        <taxon>Pseudomonadota</taxon>
        <taxon>Gammaproteobacteria</taxon>
        <taxon>Alteromonadales</taxon>
        <taxon>Pseudoalteromonadaceae</taxon>
        <taxon>Pseudoalteromonas</taxon>
    </lineage>
</organism>
<proteinExistence type="predicted"/>
<keyword evidence="3" id="KW-0804">Transcription</keyword>
<keyword evidence="2" id="KW-0238">DNA-binding</keyword>
<dbReference type="InterPro" id="IPR036390">
    <property type="entry name" value="WH_DNA-bd_sf"/>
</dbReference>
<dbReference type="AlphaFoldDB" id="A0AAD0RMG4"/>
<protein>
    <submittedName>
        <fullName evidence="5">MarR family transcriptional regulator</fullName>
    </submittedName>
</protein>
<dbReference type="InterPro" id="IPR052067">
    <property type="entry name" value="Metal_resp_HTH_trans_reg"/>
</dbReference>
<evidence type="ECO:0000256" key="1">
    <source>
        <dbReference type="ARBA" id="ARBA00023015"/>
    </source>
</evidence>
<dbReference type="SUPFAM" id="SSF46785">
    <property type="entry name" value="Winged helix' DNA-binding domain"/>
    <property type="match status" value="1"/>
</dbReference>
<evidence type="ECO:0000256" key="2">
    <source>
        <dbReference type="ARBA" id="ARBA00023125"/>
    </source>
</evidence>
<dbReference type="KEGG" id="ppis:B1L02_19800"/>
<dbReference type="EMBL" id="CP031762">
    <property type="protein sequence ID" value="AXR04484.1"/>
    <property type="molecule type" value="Genomic_DNA"/>
</dbReference>
<dbReference type="PROSITE" id="PS50995">
    <property type="entry name" value="HTH_MARR_2"/>
    <property type="match status" value="1"/>
</dbReference>
<dbReference type="PANTHER" id="PTHR35790:SF4">
    <property type="entry name" value="HTH-TYPE TRANSCRIPTIONAL REGULATOR PCHR"/>
    <property type="match status" value="1"/>
</dbReference>
<reference evidence="5 6" key="1">
    <citation type="submission" date="2018-08" db="EMBL/GenBank/DDBJ databases">
        <title>Whole Genome Sequences of Two Pseudoalteromonas piscicida Strains, DE1-A and DE2-A, which Exhibit Strong Antibacterial Activity against Vibrio vulnificus.</title>
        <authorList>
            <person name="Richards G.P."/>
            <person name="Needleman D.S."/>
            <person name="Watson M.A."/>
            <person name="Polson S.W."/>
        </authorList>
    </citation>
    <scope>NUCLEOTIDE SEQUENCE [LARGE SCALE GENOMIC DNA]</scope>
    <source>
        <strain evidence="5 6">DE2-A</strain>
    </source>
</reference>
<dbReference type="PANTHER" id="PTHR35790">
    <property type="entry name" value="HTH-TYPE TRANSCRIPTIONAL REGULATOR PCHR"/>
    <property type="match status" value="1"/>
</dbReference>
<dbReference type="InterPro" id="IPR000835">
    <property type="entry name" value="HTH_MarR-typ"/>
</dbReference>
<dbReference type="Pfam" id="PF12802">
    <property type="entry name" value="MarR_2"/>
    <property type="match status" value="1"/>
</dbReference>
<dbReference type="Proteomes" id="UP000258102">
    <property type="component" value="Chromosome 2"/>
</dbReference>
<name>A0AAD0RMG4_PSEO7</name>
<keyword evidence="1" id="KW-0805">Transcription regulation</keyword>
<feature type="domain" description="HTH marR-type" evidence="4">
    <location>
        <begin position="12"/>
        <end position="145"/>
    </location>
</feature>
<sequence length="161" mass="18265">MSKNHKKLLNINDFLPYQLVSLSTKVSNDFAHVYEQKGELTQPQWRVLSHAIQNEGLTAKHICELASMDKSTVSRAIKQLQDRELIEMLVSPSDKRAKTIAVTEQGRALYQTLTPLALAWEAELLSCFSYEQKENLVQLLKLLQSAVDEKELAHSLRTSSI</sequence>
<evidence type="ECO:0000313" key="5">
    <source>
        <dbReference type="EMBL" id="AXR04484.1"/>
    </source>
</evidence>
<gene>
    <name evidence="5" type="ORF">D0511_21510</name>
</gene>
<evidence type="ECO:0000259" key="4">
    <source>
        <dbReference type="PROSITE" id="PS50995"/>
    </source>
</evidence>
<dbReference type="InterPro" id="IPR036388">
    <property type="entry name" value="WH-like_DNA-bd_sf"/>
</dbReference>
<dbReference type="Gene3D" id="1.10.10.10">
    <property type="entry name" value="Winged helix-like DNA-binding domain superfamily/Winged helix DNA-binding domain"/>
    <property type="match status" value="1"/>
</dbReference>
<dbReference type="GO" id="GO:0003700">
    <property type="term" value="F:DNA-binding transcription factor activity"/>
    <property type="evidence" value="ECO:0007669"/>
    <property type="project" value="InterPro"/>
</dbReference>
<evidence type="ECO:0000313" key="6">
    <source>
        <dbReference type="Proteomes" id="UP000258102"/>
    </source>
</evidence>
<dbReference type="PRINTS" id="PR00598">
    <property type="entry name" value="HTHMARR"/>
</dbReference>
<dbReference type="RefSeq" id="WP_088532503.1">
    <property type="nucleotide sequence ID" value="NZ_CP021647.1"/>
</dbReference>
<evidence type="ECO:0000256" key="3">
    <source>
        <dbReference type="ARBA" id="ARBA00023163"/>
    </source>
</evidence>
<accession>A0AAD0RMG4</accession>
<dbReference type="GO" id="GO:0003677">
    <property type="term" value="F:DNA binding"/>
    <property type="evidence" value="ECO:0007669"/>
    <property type="project" value="UniProtKB-KW"/>
</dbReference>
<dbReference type="SMART" id="SM00347">
    <property type="entry name" value="HTH_MARR"/>
    <property type="match status" value="1"/>
</dbReference>